<gene>
    <name evidence="1" type="ORF">L9F63_014875</name>
</gene>
<organism evidence="1 2">
    <name type="scientific">Diploptera punctata</name>
    <name type="common">Pacific beetle cockroach</name>
    <dbReference type="NCBI Taxonomy" id="6984"/>
    <lineage>
        <taxon>Eukaryota</taxon>
        <taxon>Metazoa</taxon>
        <taxon>Ecdysozoa</taxon>
        <taxon>Arthropoda</taxon>
        <taxon>Hexapoda</taxon>
        <taxon>Insecta</taxon>
        <taxon>Pterygota</taxon>
        <taxon>Neoptera</taxon>
        <taxon>Polyneoptera</taxon>
        <taxon>Dictyoptera</taxon>
        <taxon>Blattodea</taxon>
        <taxon>Blaberoidea</taxon>
        <taxon>Blaberidae</taxon>
        <taxon>Diplopterinae</taxon>
        <taxon>Diploptera</taxon>
    </lineage>
</organism>
<proteinExistence type="predicted"/>
<name>A0AAD8A755_DIPPU</name>
<protein>
    <submittedName>
        <fullName evidence="1">Uncharacterized protein</fullName>
    </submittedName>
</protein>
<dbReference type="AlphaFoldDB" id="A0AAD8A755"/>
<evidence type="ECO:0000313" key="2">
    <source>
        <dbReference type="Proteomes" id="UP001233999"/>
    </source>
</evidence>
<evidence type="ECO:0000313" key="1">
    <source>
        <dbReference type="EMBL" id="KAJ9593568.1"/>
    </source>
</evidence>
<feature type="non-terminal residue" evidence="1">
    <location>
        <position position="1"/>
    </location>
</feature>
<comment type="caution">
    <text evidence="1">The sequence shown here is derived from an EMBL/GenBank/DDBJ whole genome shotgun (WGS) entry which is preliminary data.</text>
</comment>
<sequence length="202" mass="23218">INFNITGRKVEGAIPVEFWRTHGLTIRLILNGALILCYTKGLLRREMQSRYLLHLAYKCRFLHFPTVDGCNATLNSRLAPIIYVLNANEKHYNTNMEMEIIASRQIVHCLRSYILKVSAVHLIKRKLNTEQSRVIDVCDFLKTNMKSQDALRTIAATGTSLHEILISKLHTKRALNVANRFFLLPKDISYFVNGLQYLNQSS</sequence>
<feature type="non-terminal residue" evidence="1">
    <location>
        <position position="202"/>
    </location>
</feature>
<dbReference type="Proteomes" id="UP001233999">
    <property type="component" value="Unassembled WGS sequence"/>
</dbReference>
<reference evidence="1" key="1">
    <citation type="journal article" date="2023" name="IScience">
        <title>Live-bearing cockroach genome reveals convergent evolutionary mechanisms linked to viviparity in insects and beyond.</title>
        <authorList>
            <person name="Fouks B."/>
            <person name="Harrison M.C."/>
            <person name="Mikhailova A.A."/>
            <person name="Marchal E."/>
            <person name="English S."/>
            <person name="Carruthers M."/>
            <person name="Jennings E.C."/>
            <person name="Chiamaka E.L."/>
            <person name="Frigard R.A."/>
            <person name="Pippel M."/>
            <person name="Attardo G.M."/>
            <person name="Benoit J.B."/>
            <person name="Bornberg-Bauer E."/>
            <person name="Tobe S.S."/>
        </authorList>
    </citation>
    <scope>NUCLEOTIDE SEQUENCE</scope>
    <source>
        <strain evidence="1">Stay&amp;Tobe</strain>
    </source>
</reference>
<dbReference type="EMBL" id="JASPKZ010003428">
    <property type="protein sequence ID" value="KAJ9593568.1"/>
    <property type="molecule type" value="Genomic_DNA"/>
</dbReference>
<accession>A0AAD8A755</accession>
<keyword evidence="2" id="KW-1185">Reference proteome</keyword>
<reference evidence="1" key="2">
    <citation type="submission" date="2023-05" db="EMBL/GenBank/DDBJ databases">
        <authorList>
            <person name="Fouks B."/>
        </authorList>
    </citation>
    <scope>NUCLEOTIDE SEQUENCE</scope>
    <source>
        <strain evidence="1">Stay&amp;Tobe</strain>
        <tissue evidence="1">Testes</tissue>
    </source>
</reference>